<dbReference type="InterPro" id="IPR004841">
    <property type="entry name" value="AA-permease/SLC12A_dom"/>
</dbReference>
<dbReference type="OrthoDB" id="2020542at2759"/>
<dbReference type="PANTHER" id="PTHR11827">
    <property type="entry name" value="SOLUTE CARRIER FAMILY 12, CATION COTRANSPORTERS"/>
    <property type="match status" value="1"/>
</dbReference>
<evidence type="ECO:0000313" key="7">
    <source>
        <dbReference type="EMBL" id="ORZ40034.1"/>
    </source>
</evidence>
<comment type="subcellular location">
    <subcellularLocation>
        <location evidence="1">Membrane</location>
        <topology evidence="1">Multi-pass membrane protein</topology>
    </subcellularLocation>
</comment>
<sequence>MGAIISNVSRAGGGPYYLLSRTLGPEAGGSIGLLYLLSLVFSAATNALGFSEMLRTHILPDDLQFANPRHTDRVVGLVVVTAVLIVTTIPSPPTVHRFAAAVGGLTLTGLLLMIASLASASRLVNRLPHVVKAAPTLSESFGPSFRDPNLDGPRKQHPTWIQQFSLLFPMVTGMMAGASKSGMIRHPSATIPQGTLIAIILSTLIYVVTVILFGFMIWPEALRILVSIFFRS</sequence>
<dbReference type="GO" id="GO:0016020">
    <property type="term" value="C:membrane"/>
    <property type="evidence" value="ECO:0007669"/>
    <property type="project" value="UniProtKB-SubCell"/>
</dbReference>
<dbReference type="Gene3D" id="1.20.1740.10">
    <property type="entry name" value="Amino acid/polyamine transporter I"/>
    <property type="match status" value="1"/>
</dbReference>
<feature type="transmembrane region" description="Helical" evidence="5">
    <location>
        <begin position="74"/>
        <end position="92"/>
    </location>
</feature>
<keyword evidence="8" id="KW-1185">Reference proteome</keyword>
<gene>
    <name evidence="7" type="ORF">BCR44DRAFT_1220625</name>
</gene>
<dbReference type="STRING" id="765915.A0A1Y2I1F1"/>
<keyword evidence="2 5" id="KW-0812">Transmembrane</keyword>
<dbReference type="Proteomes" id="UP000193411">
    <property type="component" value="Unassembled WGS sequence"/>
</dbReference>
<dbReference type="PANTHER" id="PTHR11827:SF72">
    <property type="entry name" value="GH08340P"/>
    <property type="match status" value="1"/>
</dbReference>
<organism evidence="7 8">
    <name type="scientific">Catenaria anguillulae PL171</name>
    <dbReference type="NCBI Taxonomy" id="765915"/>
    <lineage>
        <taxon>Eukaryota</taxon>
        <taxon>Fungi</taxon>
        <taxon>Fungi incertae sedis</taxon>
        <taxon>Blastocladiomycota</taxon>
        <taxon>Blastocladiomycetes</taxon>
        <taxon>Blastocladiales</taxon>
        <taxon>Catenariaceae</taxon>
        <taxon>Catenaria</taxon>
    </lineage>
</organism>
<keyword evidence="3 5" id="KW-1133">Transmembrane helix</keyword>
<evidence type="ECO:0000256" key="1">
    <source>
        <dbReference type="ARBA" id="ARBA00004141"/>
    </source>
</evidence>
<keyword evidence="4 5" id="KW-0472">Membrane</keyword>
<evidence type="ECO:0000256" key="5">
    <source>
        <dbReference type="SAM" id="Phobius"/>
    </source>
</evidence>
<comment type="caution">
    <text evidence="7">The sequence shown here is derived from an EMBL/GenBank/DDBJ whole genome shotgun (WGS) entry which is preliminary data.</text>
</comment>
<proteinExistence type="predicted"/>
<evidence type="ECO:0000256" key="2">
    <source>
        <dbReference type="ARBA" id="ARBA00022692"/>
    </source>
</evidence>
<evidence type="ECO:0000313" key="8">
    <source>
        <dbReference type="Proteomes" id="UP000193411"/>
    </source>
</evidence>
<evidence type="ECO:0000259" key="6">
    <source>
        <dbReference type="Pfam" id="PF00324"/>
    </source>
</evidence>
<evidence type="ECO:0000256" key="4">
    <source>
        <dbReference type="ARBA" id="ARBA00023136"/>
    </source>
</evidence>
<feature type="transmembrane region" description="Helical" evidence="5">
    <location>
        <begin position="196"/>
        <end position="218"/>
    </location>
</feature>
<dbReference type="AlphaFoldDB" id="A0A1Y2I1F1"/>
<dbReference type="Pfam" id="PF00324">
    <property type="entry name" value="AA_permease"/>
    <property type="match status" value="1"/>
</dbReference>
<feature type="domain" description="Amino acid permease/ SLC12A" evidence="6">
    <location>
        <begin position="1"/>
        <end position="224"/>
    </location>
</feature>
<feature type="transmembrane region" description="Helical" evidence="5">
    <location>
        <begin position="164"/>
        <end position="184"/>
    </location>
</feature>
<dbReference type="InterPro" id="IPR004842">
    <property type="entry name" value="SLC12A_fam"/>
</dbReference>
<feature type="transmembrane region" description="Helical" evidence="5">
    <location>
        <begin position="33"/>
        <end position="54"/>
    </location>
</feature>
<name>A0A1Y2I1F1_9FUNG</name>
<dbReference type="EMBL" id="MCFL01000004">
    <property type="protein sequence ID" value="ORZ40034.1"/>
    <property type="molecule type" value="Genomic_DNA"/>
</dbReference>
<evidence type="ECO:0000256" key="3">
    <source>
        <dbReference type="ARBA" id="ARBA00022989"/>
    </source>
</evidence>
<accession>A0A1Y2I1F1</accession>
<dbReference type="GO" id="GO:0015377">
    <property type="term" value="F:chloride:monoatomic cation symporter activity"/>
    <property type="evidence" value="ECO:0007669"/>
    <property type="project" value="InterPro"/>
</dbReference>
<feature type="transmembrane region" description="Helical" evidence="5">
    <location>
        <begin position="98"/>
        <end position="118"/>
    </location>
</feature>
<protein>
    <submittedName>
        <fullName evidence="7">Amino acid permease/ SLC12A domain-containing protein</fullName>
    </submittedName>
</protein>
<reference evidence="7 8" key="1">
    <citation type="submission" date="2016-07" db="EMBL/GenBank/DDBJ databases">
        <title>Pervasive Adenine N6-methylation of Active Genes in Fungi.</title>
        <authorList>
            <consortium name="DOE Joint Genome Institute"/>
            <person name="Mondo S.J."/>
            <person name="Dannebaum R.O."/>
            <person name="Kuo R.C."/>
            <person name="Labutti K."/>
            <person name="Haridas S."/>
            <person name="Kuo A."/>
            <person name="Salamov A."/>
            <person name="Ahrendt S.R."/>
            <person name="Lipzen A."/>
            <person name="Sullivan W."/>
            <person name="Andreopoulos W.B."/>
            <person name="Clum A."/>
            <person name="Lindquist E."/>
            <person name="Daum C."/>
            <person name="Ramamoorthy G.K."/>
            <person name="Gryganskyi A."/>
            <person name="Culley D."/>
            <person name="Magnuson J.K."/>
            <person name="James T.Y."/>
            <person name="O'Malley M.A."/>
            <person name="Stajich J.E."/>
            <person name="Spatafora J.W."/>
            <person name="Visel A."/>
            <person name="Grigoriev I.V."/>
        </authorList>
    </citation>
    <scope>NUCLEOTIDE SEQUENCE [LARGE SCALE GENOMIC DNA]</scope>
    <source>
        <strain evidence="7 8">PL171</strain>
    </source>
</reference>